<dbReference type="SUPFAM" id="SSF69864">
    <property type="entry name" value="Argininosuccinate synthetase, C-terminal domain"/>
    <property type="match status" value="1"/>
</dbReference>
<evidence type="ECO:0000256" key="6">
    <source>
        <dbReference type="ARBA" id="ARBA00022598"/>
    </source>
</evidence>
<dbReference type="KEGG" id="kng:KNAG_0K01180"/>
<proteinExistence type="inferred from homology"/>
<dbReference type="PANTHER" id="PTHR11587">
    <property type="entry name" value="ARGININOSUCCINATE SYNTHASE"/>
    <property type="match status" value="1"/>
</dbReference>
<dbReference type="CDD" id="cd01999">
    <property type="entry name" value="ASS"/>
    <property type="match status" value="1"/>
</dbReference>
<dbReference type="HAMAP" id="MF_00005">
    <property type="entry name" value="Arg_succ_synth_type1"/>
    <property type="match status" value="1"/>
</dbReference>
<dbReference type="OrthoDB" id="1688907at2759"/>
<dbReference type="Gene3D" id="3.40.50.620">
    <property type="entry name" value="HUPs"/>
    <property type="match status" value="1"/>
</dbReference>
<dbReference type="OMA" id="WRWTVSP"/>
<keyword evidence="9" id="KW-0067">ATP-binding</keyword>
<dbReference type="GO" id="GO:0006526">
    <property type="term" value="P:L-arginine biosynthetic process"/>
    <property type="evidence" value="ECO:0007669"/>
    <property type="project" value="UniProtKB-UniPathway"/>
</dbReference>
<sequence length="516" mass="57412">MTHRCTENTAEAAHSRPAFSAPHAAPRSLFHLKDIGTRRRIYIVCVCVLSSLSLALNGYFPVQHYKHTALSLSGRFPFFVTQNKNTHTHTYTTLLTMSKGKVCLAYSGGLDTSIILAWLLEQGYEVVAFMADVGQEEDFAAAKAKALKIGATKFVCVDCTAQFVEDILFPAVQVNAVYEDVYLLGTSLARPVIAKAQIDVAEAEGCFAVAHGCTGKGNDQIRFELSFYALKPDVVCIAPWRLPEFFERFAGRADLLDYAAAKGIPVTQTKSKPWSTDENQAHISYEAGILEDPNTTPPKDMWKLITDPQDAPDQPQDLQIDFEKGLPVKVQFKCNKTGKEVVATTPLDIFNTVSNVARANGVGRIDIVEDRYINLKSRGCYEQAPLTVLRRAHVDLEGLVLDKEVRSLRDAFVTPNYSRLLYNGSYFTPECEFIRSMIKPSQETVNGTVRLQLYKGNVIVLGRYSNTEKLYDATESSMDELTGFLPTDTTGFIAIQAIRIKKYGQAKKDRNEKLNL</sequence>
<dbReference type="InterPro" id="IPR048268">
    <property type="entry name" value="Arginosuc_syn_C"/>
</dbReference>
<dbReference type="InterPro" id="IPR018223">
    <property type="entry name" value="Arginosuc_synth_CS"/>
</dbReference>
<dbReference type="Gene3D" id="3.90.1260.10">
    <property type="entry name" value="Argininosuccinate synthetase, chain A, domain 2"/>
    <property type="match status" value="1"/>
</dbReference>
<evidence type="ECO:0000256" key="7">
    <source>
        <dbReference type="ARBA" id="ARBA00022605"/>
    </source>
</evidence>
<dbReference type="AlphaFoldDB" id="J7RRL9"/>
<feature type="domain" description="Arginosuccinate synthase C-terminal" evidence="14">
    <location>
        <begin position="274"/>
        <end position="503"/>
    </location>
</feature>
<dbReference type="Pfam" id="PF00764">
    <property type="entry name" value="Arginosuc_synth"/>
    <property type="match status" value="1"/>
</dbReference>
<dbReference type="NCBIfam" id="NF001770">
    <property type="entry name" value="PRK00509.1"/>
    <property type="match status" value="1"/>
</dbReference>
<dbReference type="EC" id="6.3.4.5" evidence="3"/>
<feature type="domain" description="Arginosuccinate synthase-like N-terminal" evidence="13">
    <location>
        <begin position="101"/>
        <end position="265"/>
    </location>
</feature>
<evidence type="ECO:0000259" key="13">
    <source>
        <dbReference type="Pfam" id="PF00764"/>
    </source>
</evidence>
<keyword evidence="5" id="KW-0055">Arginine biosynthesis</keyword>
<dbReference type="InterPro" id="IPR014729">
    <property type="entry name" value="Rossmann-like_a/b/a_fold"/>
</dbReference>
<dbReference type="RefSeq" id="XP_022466728.1">
    <property type="nucleotide sequence ID" value="XM_022610431.1"/>
</dbReference>
<dbReference type="SUPFAM" id="SSF52402">
    <property type="entry name" value="Adenine nucleotide alpha hydrolases-like"/>
    <property type="match status" value="1"/>
</dbReference>
<reference evidence="16" key="2">
    <citation type="submission" date="2012-08" db="EMBL/GenBank/DDBJ databases">
        <title>Genome sequence of Kazachstania naganishii.</title>
        <authorList>
            <person name="Gordon J.L."/>
            <person name="Armisen D."/>
            <person name="Proux-Wera E."/>
            <person name="OhEigeartaigh S.S."/>
            <person name="Byrne K.P."/>
            <person name="Wolfe K.H."/>
        </authorList>
    </citation>
    <scope>NUCLEOTIDE SEQUENCE [LARGE SCALE GENOMIC DNA]</scope>
    <source>
        <strain evidence="16">ATCC MYA-139 / BCRC 22969 / CBS 8797 / CCRC 22969 / KCTC 17520 / NBRC 10181 / NCYC 3082</strain>
    </source>
</reference>
<organism evidence="15 16">
    <name type="scientific">Huiozyma naganishii (strain ATCC MYA-139 / BCRC 22969 / CBS 8797 / KCTC 17520 / NBRC 10181 / NCYC 3082 / Yp74L-3)</name>
    <name type="common">Yeast</name>
    <name type="synonym">Kazachstania naganishii</name>
    <dbReference type="NCBI Taxonomy" id="1071383"/>
    <lineage>
        <taxon>Eukaryota</taxon>
        <taxon>Fungi</taxon>
        <taxon>Dikarya</taxon>
        <taxon>Ascomycota</taxon>
        <taxon>Saccharomycotina</taxon>
        <taxon>Saccharomycetes</taxon>
        <taxon>Saccharomycetales</taxon>
        <taxon>Saccharomycetaceae</taxon>
        <taxon>Huiozyma</taxon>
    </lineage>
</organism>
<dbReference type="PANTHER" id="PTHR11587:SF2">
    <property type="entry name" value="ARGININOSUCCINATE SYNTHASE"/>
    <property type="match status" value="1"/>
</dbReference>
<dbReference type="STRING" id="1071383.J7RRL9"/>
<dbReference type="PROSITE" id="PS00564">
    <property type="entry name" value="ARGININOSUCCIN_SYN_1"/>
    <property type="match status" value="1"/>
</dbReference>
<evidence type="ECO:0000256" key="12">
    <source>
        <dbReference type="SAM" id="Phobius"/>
    </source>
</evidence>
<dbReference type="GeneID" id="34528250"/>
<comment type="pathway">
    <text evidence="1">Amino-acid biosynthesis; L-arginine biosynthesis; L-arginine from L-ornithine and carbamoyl phosphate: step 2/3.</text>
</comment>
<dbReference type="InterPro" id="IPR023434">
    <property type="entry name" value="Arginosuc_synth_type_1_subfam"/>
</dbReference>
<dbReference type="InterPro" id="IPR024074">
    <property type="entry name" value="AS_cat/multimer_dom_body"/>
</dbReference>
<name>J7RRL9_HUIN7</name>
<dbReference type="GO" id="GO:0005524">
    <property type="term" value="F:ATP binding"/>
    <property type="evidence" value="ECO:0007669"/>
    <property type="project" value="UniProtKB-KW"/>
</dbReference>
<dbReference type="Pfam" id="PF20979">
    <property type="entry name" value="Arginosuc_syn_C"/>
    <property type="match status" value="1"/>
</dbReference>
<evidence type="ECO:0000256" key="2">
    <source>
        <dbReference type="ARBA" id="ARBA00011881"/>
    </source>
</evidence>
<keyword evidence="7" id="KW-0028">Amino-acid biosynthesis</keyword>
<evidence type="ECO:0000259" key="14">
    <source>
        <dbReference type="Pfam" id="PF20979"/>
    </source>
</evidence>
<dbReference type="UniPathway" id="UPA00068">
    <property type="reaction ID" value="UER00113"/>
</dbReference>
<dbReference type="FunFam" id="3.90.1260.10:FF:000003">
    <property type="entry name" value="Argininosuccinate synthase"/>
    <property type="match status" value="1"/>
</dbReference>
<dbReference type="FunFam" id="3.40.50.620:FF:000019">
    <property type="entry name" value="Argininosuccinate synthase"/>
    <property type="match status" value="1"/>
</dbReference>
<evidence type="ECO:0000256" key="3">
    <source>
        <dbReference type="ARBA" id="ARBA00012286"/>
    </source>
</evidence>
<protein>
    <recommendedName>
        <fullName evidence="4">Argininosuccinate synthase</fullName>
        <ecNumber evidence="3">6.3.4.5</ecNumber>
    </recommendedName>
    <alternativeName>
        <fullName evidence="10">Citrulline--aspartate ligase</fullName>
    </alternativeName>
</protein>
<dbReference type="InterPro" id="IPR048267">
    <property type="entry name" value="Arginosuc_syn_N"/>
</dbReference>
<evidence type="ECO:0000256" key="8">
    <source>
        <dbReference type="ARBA" id="ARBA00022741"/>
    </source>
</evidence>
<dbReference type="NCBIfam" id="TIGR00032">
    <property type="entry name" value="argG"/>
    <property type="match status" value="1"/>
</dbReference>
<dbReference type="Proteomes" id="UP000006310">
    <property type="component" value="Chromosome 11"/>
</dbReference>
<dbReference type="HOGENOM" id="CLU_032784_4_2_1"/>
<keyword evidence="8" id="KW-0547">Nucleotide-binding</keyword>
<dbReference type="InterPro" id="IPR001518">
    <property type="entry name" value="Arginosuc_synth"/>
</dbReference>
<evidence type="ECO:0000256" key="4">
    <source>
        <dbReference type="ARBA" id="ARBA00014810"/>
    </source>
</evidence>
<dbReference type="eggNOG" id="KOG1706">
    <property type="taxonomic scope" value="Eukaryota"/>
</dbReference>
<evidence type="ECO:0000256" key="11">
    <source>
        <dbReference type="ARBA" id="ARBA00060987"/>
    </source>
</evidence>
<comment type="similarity">
    <text evidence="11">Belongs to the argininosuccinate synthase family. Type 1 subfamily.</text>
</comment>
<keyword evidence="6" id="KW-0436">Ligase</keyword>
<dbReference type="GO" id="GO:0004055">
    <property type="term" value="F:argininosuccinate synthase activity"/>
    <property type="evidence" value="ECO:0007669"/>
    <property type="project" value="UniProtKB-EC"/>
</dbReference>
<keyword evidence="12" id="KW-0812">Transmembrane</keyword>
<evidence type="ECO:0000256" key="10">
    <source>
        <dbReference type="ARBA" id="ARBA00029916"/>
    </source>
</evidence>
<dbReference type="EMBL" id="HE978324">
    <property type="protein sequence ID" value="CCK72483.1"/>
    <property type="molecule type" value="Genomic_DNA"/>
</dbReference>
<evidence type="ECO:0000256" key="1">
    <source>
        <dbReference type="ARBA" id="ARBA00004967"/>
    </source>
</evidence>
<dbReference type="GO" id="GO:0000053">
    <property type="term" value="P:argininosuccinate metabolic process"/>
    <property type="evidence" value="ECO:0007669"/>
    <property type="project" value="TreeGrafter"/>
</dbReference>
<keyword evidence="12" id="KW-0472">Membrane</keyword>
<evidence type="ECO:0000256" key="9">
    <source>
        <dbReference type="ARBA" id="ARBA00022840"/>
    </source>
</evidence>
<accession>J7RRL9</accession>
<dbReference type="GO" id="GO:0000050">
    <property type="term" value="P:urea cycle"/>
    <property type="evidence" value="ECO:0007669"/>
    <property type="project" value="TreeGrafter"/>
</dbReference>
<dbReference type="GO" id="GO:0005829">
    <property type="term" value="C:cytosol"/>
    <property type="evidence" value="ECO:0007669"/>
    <property type="project" value="EnsemblFungi"/>
</dbReference>
<reference evidence="15 16" key="1">
    <citation type="journal article" date="2011" name="Proc. Natl. Acad. Sci. U.S.A.">
        <title>Evolutionary erosion of yeast sex chromosomes by mating-type switching accidents.</title>
        <authorList>
            <person name="Gordon J.L."/>
            <person name="Armisen D."/>
            <person name="Proux-Wera E."/>
            <person name="Oheigeartaigh S.S."/>
            <person name="Byrne K.P."/>
            <person name="Wolfe K.H."/>
        </authorList>
    </citation>
    <scope>NUCLEOTIDE SEQUENCE [LARGE SCALE GENOMIC DNA]</scope>
    <source>
        <strain evidence="16">ATCC MYA-139 / BCRC 22969 / CBS 8797 / CCRC 22969 / KCTC 17520 / NBRC 10181 / NCYC 3082</strain>
    </source>
</reference>
<gene>
    <name evidence="15" type="primary">KNAG0K01180</name>
    <name evidence="15" type="ordered locus">KNAG_0K01180</name>
</gene>
<evidence type="ECO:0000313" key="16">
    <source>
        <dbReference type="Proteomes" id="UP000006310"/>
    </source>
</evidence>
<keyword evidence="12" id="KW-1133">Transmembrane helix</keyword>
<evidence type="ECO:0000313" key="15">
    <source>
        <dbReference type="EMBL" id="CCK72483.1"/>
    </source>
</evidence>
<dbReference type="PROSITE" id="PS00565">
    <property type="entry name" value="ARGININOSUCCIN_SYN_2"/>
    <property type="match status" value="1"/>
</dbReference>
<feature type="transmembrane region" description="Helical" evidence="12">
    <location>
        <begin position="41"/>
        <end position="60"/>
    </location>
</feature>
<comment type="subunit">
    <text evidence="2">Homotetramer.</text>
</comment>
<keyword evidence="16" id="KW-1185">Reference proteome</keyword>
<evidence type="ECO:0000256" key="5">
    <source>
        <dbReference type="ARBA" id="ARBA00022571"/>
    </source>
</evidence>